<feature type="transmembrane region" description="Helical" evidence="9">
    <location>
        <begin position="282"/>
        <end position="307"/>
    </location>
</feature>
<dbReference type="InParanoid" id="A0A066WGR9"/>
<reference evidence="10 11" key="1">
    <citation type="submission" date="2014-05" db="EMBL/GenBank/DDBJ databases">
        <title>Draft genome sequence of a rare smut relative, Tilletiaria anomala UBC 951.</title>
        <authorList>
            <consortium name="DOE Joint Genome Institute"/>
            <person name="Toome M."/>
            <person name="Kuo A."/>
            <person name="Henrissat B."/>
            <person name="Lipzen A."/>
            <person name="Tritt A."/>
            <person name="Yoshinaga Y."/>
            <person name="Zane M."/>
            <person name="Barry K."/>
            <person name="Grigoriev I.V."/>
            <person name="Spatafora J.W."/>
            <person name="Aimea M.C."/>
        </authorList>
    </citation>
    <scope>NUCLEOTIDE SEQUENCE [LARGE SCALE GENOMIC DNA]</scope>
    <source>
        <strain evidence="10 11">UBC 951</strain>
    </source>
</reference>
<dbReference type="InterPro" id="IPR004648">
    <property type="entry name" value="Oligpept_transpt"/>
</dbReference>
<dbReference type="NCBIfam" id="TIGR00727">
    <property type="entry name" value="ISP4_OPT"/>
    <property type="match status" value="1"/>
</dbReference>
<feature type="transmembrane region" description="Helical" evidence="9">
    <location>
        <begin position="250"/>
        <end position="270"/>
    </location>
</feature>
<evidence type="ECO:0000256" key="6">
    <source>
        <dbReference type="ARBA" id="ARBA00022927"/>
    </source>
</evidence>
<dbReference type="Pfam" id="PF03169">
    <property type="entry name" value="OPT"/>
    <property type="match status" value="1"/>
</dbReference>
<dbReference type="AlphaFoldDB" id="A0A066WGR9"/>
<sequence length="729" mass="81951">MDSQGPVEGDEQEDSDYIEVRCSVSHLDDYDEHALTLRVLIIALFLITVSVGANAYWTFRYPSPTITTAVAVLAAWPVGRTLAHWTPKWTFHFPKLFGGHAVQLNPGYWSMKEHSLIAQMVMVSLNTQATYPMFSLSALDLPVFWNLRTPYSFAILFTFSSILFGAGLAGLGRRFLVKPASMIWPQNLQISLMINVLHAEPEPERGRMNRLKFFWIVFGVIFVWQIVPSFLFTALSTFNWICWIAPNNVAVNHIFGFTNGMALFPVTLDYTQLNYFASPTLAPWWAGANLGVGYLIMWVFIGTILYFKNALNFGYLPFNGPSSSDKFGHRYNAPRVLKGQDFDPEAYENYSPLYLTVASYLDFWSSLALAGALLVHTYLNFQNFIWMNLRTGTAEIDDVHARQMRRYKDVPDYLYGVMIVISFGFVVAAVKIYDLGLPVWGIIIGYALVGVYFLPVTILLAQTALVTTVVNVIGEFIIGYALPGRAIPNMIFKAFVVGSTLSGQTFSQALKMGHYMKIGPRFSLACQLSAMLWADVVLLAVKELMTARIPDLCSHNQASLLTCPGQRFYYSSSIVWGVIGPRRLFSSTANRISLSYALAAGALLPIPFWYLNRRYPRRIWKFVNVPLMLFGVPFAMAGDPVNTTAFVAINFIAQYIIRRRYFPIWDRYNYLAGAACDAAAATCGLLLFVSVQIPNVTLNWIGNIIWQNTRDQEGRGWIPIPPSGIPFPS</sequence>
<feature type="transmembrane region" description="Helical" evidence="9">
    <location>
        <begin position="363"/>
        <end position="381"/>
    </location>
</feature>
<dbReference type="EMBL" id="JMSN01000005">
    <property type="protein sequence ID" value="KDN52996.1"/>
    <property type="molecule type" value="Genomic_DNA"/>
</dbReference>
<comment type="similarity">
    <text evidence="2">Belongs to the oligopeptide OPT transporter family.</text>
</comment>
<dbReference type="PANTHER" id="PTHR22601">
    <property type="entry name" value="ISP4 LIKE PROTEIN"/>
    <property type="match status" value="1"/>
</dbReference>
<feature type="transmembrane region" description="Helical" evidence="9">
    <location>
        <begin position="592"/>
        <end position="611"/>
    </location>
</feature>
<dbReference type="InterPro" id="IPR004813">
    <property type="entry name" value="OPT"/>
</dbReference>
<evidence type="ECO:0000256" key="4">
    <source>
        <dbReference type="ARBA" id="ARBA00022692"/>
    </source>
</evidence>
<keyword evidence="6" id="KW-0653">Protein transport</keyword>
<gene>
    <name evidence="10" type="ORF">K437DRAFT_277360</name>
</gene>
<evidence type="ECO:0000256" key="8">
    <source>
        <dbReference type="ARBA" id="ARBA00023136"/>
    </source>
</evidence>
<evidence type="ECO:0000313" key="10">
    <source>
        <dbReference type="EMBL" id="KDN52996.1"/>
    </source>
</evidence>
<evidence type="ECO:0000256" key="3">
    <source>
        <dbReference type="ARBA" id="ARBA00022448"/>
    </source>
</evidence>
<evidence type="ECO:0000256" key="7">
    <source>
        <dbReference type="ARBA" id="ARBA00022989"/>
    </source>
</evidence>
<keyword evidence="5" id="KW-0571">Peptide transport</keyword>
<accession>A0A066WGR9</accession>
<evidence type="ECO:0000256" key="5">
    <source>
        <dbReference type="ARBA" id="ARBA00022856"/>
    </source>
</evidence>
<keyword evidence="3" id="KW-0813">Transport</keyword>
<organism evidence="10 11">
    <name type="scientific">Tilletiaria anomala (strain ATCC 24038 / CBS 436.72 / UBC 951)</name>
    <dbReference type="NCBI Taxonomy" id="1037660"/>
    <lineage>
        <taxon>Eukaryota</taxon>
        <taxon>Fungi</taxon>
        <taxon>Dikarya</taxon>
        <taxon>Basidiomycota</taxon>
        <taxon>Ustilaginomycotina</taxon>
        <taxon>Exobasidiomycetes</taxon>
        <taxon>Georgefischeriales</taxon>
        <taxon>Tilletiariaceae</taxon>
        <taxon>Tilletiaria</taxon>
    </lineage>
</organism>
<dbReference type="GO" id="GO:0035673">
    <property type="term" value="F:oligopeptide transmembrane transporter activity"/>
    <property type="evidence" value="ECO:0007669"/>
    <property type="project" value="InterPro"/>
</dbReference>
<keyword evidence="8 9" id="KW-0472">Membrane</keyword>
<dbReference type="RefSeq" id="XP_013245835.1">
    <property type="nucleotide sequence ID" value="XM_013390381.1"/>
</dbReference>
<feature type="transmembrane region" description="Helical" evidence="9">
    <location>
        <begin position="213"/>
        <end position="238"/>
    </location>
</feature>
<protein>
    <submittedName>
        <fullName evidence="10">OPT oligopeptide transporter</fullName>
    </submittedName>
</protein>
<proteinExistence type="inferred from homology"/>
<feature type="transmembrane region" description="Helical" evidence="9">
    <location>
        <begin position="151"/>
        <end position="172"/>
    </location>
</feature>
<comment type="caution">
    <text evidence="10">The sequence shown here is derived from an EMBL/GenBank/DDBJ whole genome shotgun (WGS) entry which is preliminary data.</text>
</comment>
<evidence type="ECO:0000256" key="2">
    <source>
        <dbReference type="ARBA" id="ARBA00008807"/>
    </source>
</evidence>
<dbReference type="GeneID" id="25266808"/>
<keyword evidence="7 9" id="KW-1133">Transmembrane helix</keyword>
<dbReference type="GO" id="GO:0016020">
    <property type="term" value="C:membrane"/>
    <property type="evidence" value="ECO:0007669"/>
    <property type="project" value="UniProtKB-SubCell"/>
</dbReference>
<feature type="transmembrane region" description="Helical" evidence="9">
    <location>
        <begin position="439"/>
        <end position="460"/>
    </location>
</feature>
<name>A0A066WGR9_TILAU</name>
<keyword evidence="11" id="KW-1185">Reference proteome</keyword>
<evidence type="ECO:0000256" key="1">
    <source>
        <dbReference type="ARBA" id="ARBA00004141"/>
    </source>
</evidence>
<dbReference type="OrthoDB" id="9986677at2759"/>
<feature type="transmembrane region" description="Helical" evidence="9">
    <location>
        <begin position="669"/>
        <end position="689"/>
    </location>
</feature>
<dbReference type="GO" id="GO:0015031">
    <property type="term" value="P:protein transport"/>
    <property type="evidence" value="ECO:0007669"/>
    <property type="project" value="UniProtKB-KW"/>
</dbReference>
<evidence type="ECO:0000313" key="11">
    <source>
        <dbReference type="Proteomes" id="UP000027361"/>
    </source>
</evidence>
<feature type="transmembrane region" description="Helical" evidence="9">
    <location>
        <begin position="35"/>
        <end position="57"/>
    </location>
</feature>
<dbReference type="Proteomes" id="UP000027361">
    <property type="component" value="Unassembled WGS sequence"/>
</dbReference>
<keyword evidence="4 9" id="KW-0812">Transmembrane</keyword>
<evidence type="ECO:0000256" key="9">
    <source>
        <dbReference type="SAM" id="Phobius"/>
    </source>
</evidence>
<feature type="transmembrane region" description="Helical" evidence="9">
    <location>
        <begin position="413"/>
        <end position="433"/>
    </location>
</feature>
<dbReference type="NCBIfam" id="TIGR00728">
    <property type="entry name" value="OPT_sfam"/>
    <property type="match status" value="1"/>
</dbReference>
<comment type="subcellular location">
    <subcellularLocation>
        <location evidence="1">Membrane</location>
        <topology evidence="1">Multi-pass membrane protein</topology>
    </subcellularLocation>
</comment>
<dbReference type="HOGENOM" id="CLU_004965_1_1_1"/>